<dbReference type="FunFam" id="3.10.129.10:FF:000104">
    <property type="entry name" value="Thioesterase family protein (AFU_orthologue AFUA_2G16350)"/>
    <property type="match status" value="1"/>
</dbReference>
<dbReference type="GO" id="GO:0047617">
    <property type="term" value="F:fatty acyl-CoA hydrolase activity"/>
    <property type="evidence" value="ECO:0007669"/>
    <property type="project" value="TreeGrafter"/>
</dbReference>
<comment type="similarity">
    <text evidence="1">Belongs to the 4-hydroxybenzoyl-CoA thioesterase family.</text>
</comment>
<dbReference type="EMBL" id="KQ964251">
    <property type="protein sequence ID" value="KXJ90841.1"/>
    <property type="molecule type" value="Genomic_DNA"/>
</dbReference>
<organism evidence="3 4">
    <name type="scientific">Microdochium bolleyi</name>
    <dbReference type="NCBI Taxonomy" id="196109"/>
    <lineage>
        <taxon>Eukaryota</taxon>
        <taxon>Fungi</taxon>
        <taxon>Dikarya</taxon>
        <taxon>Ascomycota</taxon>
        <taxon>Pezizomycotina</taxon>
        <taxon>Sordariomycetes</taxon>
        <taxon>Xylariomycetidae</taxon>
        <taxon>Xylariales</taxon>
        <taxon>Microdochiaceae</taxon>
        <taxon>Microdochium</taxon>
    </lineage>
</organism>
<dbReference type="InterPro" id="IPR029069">
    <property type="entry name" value="HotDog_dom_sf"/>
</dbReference>
<protein>
    <submittedName>
        <fullName evidence="3">Thioesterase family protein</fullName>
    </submittedName>
</protein>
<evidence type="ECO:0000256" key="2">
    <source>
        <dbReference type="ARBA" id="ARBA00022801"/>
    </source>
</evidence>
<dbReference type="InterPro" id="IPR050563">
    <property type="entry name" value="4-hydroxybenzoyl-CoA_TE"/>
</dbReference>
<dbReference type="STRING" id="196109.A0A136J0U3"/>
<keyword evidence="2" id="KW-0378">Hydrolase</keyword>
<evidence type="ECO:0000256" key="1">
    <source>
        <dbReference type="ARBA" id="ARBA00005953"/>
    </source>
</evidence>
<dbReference type="Proteomes" id="UP000070501">
    <property type="component" value="Unassembled WGS sequence"/>
</dbReference>
<evidence type="ECO:0000313" key="3">
    <source>
        <dbReference type="EMBL" id="KXJ90841.1"/>
    </source>
</evidence>
<dbReference type="Pfam" id="PF13279">
    <property type="entry name" value="4HBT_2"/>
    <property type="match status" value="1"/>
</dbReference>
<accession>A0A136J0U3</accession>
<reference evidence="4" key="1">
    <citation type="submission" date="2016-02" db="EMBL/GenBank/DDBJ databases">
        <title>Draft genome sequence of Microdochium bolleyi, a fungal endophyte of beachgrass.</title>
        <authorList>
            <consortium name="DOE Joint Genome Institute"/>
            <person name="David A.S."/>
            <person name="May G."/>
            <person name="Haridas S."/>
            <person name="Lim J."/>
            <person name="Wang M."/>
            <person name="Labutti K."/>
            <person name="Lipzen A."/>
            <person name="Barry K."/>
            <person name="Grigoriev I.V."/>
        </authorList>
    </citation>
    <scope>NUCLEOTIDE SEQUENCE [LARGE SCALE GENOMIC DNA]</scope>
    <source>
        <strain evidence="4">J235TASD1</strain>
    </source>
</reference>
<name>A0A136J0U3_9PEZI</name>
<evidence type="ECO:0000313" key="4">
    <source>
        <dbReference type="Proteomes" id="UP000070501"/>
    </source>
</evidence>
<dbReference type="OrthoDB" id="2420454at2759"/>
<proteinExistence type="inferred from homology"/>
<dbReference type="PANTHER" id="PTHR31793:SF27">
    <property type="entry name" value="NOVEL THIOESTERASE SUPERFAMILY DOMAIN AND SAPOSIN A-TYPE DOMAIN CONTAINING PROTEIN (0610012H03RIK)"/>
    <property type="match status" value="1"/>
</dbReference>
<dbReference type="InParanoid" id="A0A136J0U3"/>
<dbReference type="SUPFAM" id="SSF54637">
    <property type="entry name" value="Thioesterase/thiol ester dehydrase-isomerase"/>
    <property type="match status" value="1"/>
</dbReference>
<gene>
    <name evidence="3" type="ORF">Micbo1qcDRAFT_67422</name>
</gene>
<dbReference type="PANTHER" id="PTHR31793">
    <property type="entry name" value="4-HYDROXYBENZOYL-COA THIOESTERASE FAMILY MEMBER"/>
    <property type="match status" value="1"/>
</dbReference>
<dbReference type="CDD" id="cd00586">
    <property type="entry name" value="4HBT"/>
    <property type="match status" value="1"/>
</dbReference>
<sequence length="169" mass="19277">MATKKELQARTRDDYPFMLDYRTRWADNDMYDHMNNSVYNYLFDSVINAYLIQHCGLHPPTSDWHPLMAHTAVHYFSAIEYPKVAELGLRIAKLGRSAVTYEVGLFERGDETGKVKAVGEFVHVWVERATKRPSPQGMVPVLREGLEKLRDGRFTNKVPPPPTAAAAKL</sequence>
<keyword evidence="4" id="KW-1185">Reference proteome</keyword>
<dbReference type="AlphaFoldDB" id="A0A136J0U3"/>
<dbReference type="Gene3D" id="3.10.129.10">
    <property type="entry name" value="Hotdog Thioesterase"/>
    <property type="match status" value="1"/>
</dbReference>